<feature type="compositionally biased region" description="Basic residues" evidence="1">
    <location>
        <begin position="364"/>
        <end position="374"/>
    </location>
</feature>
<dbReference type="Proteomes" id="UP000078397">
    <property type="component" value="Unassembled WGS sequence"/>
</dbReference>
<organism evidence="2 3">
    <name type="scientific">Pochonia chlamydosporia 170</name>
    <dbReference type="NCBI Taxonomy" id="1380566"/>
    <lineage>
        <taxon>Eukaryota</taxon>
        <taxon>Fungi</taxon>
        <taxon>Dikarya</taxon>
        <taxon>Ascomycota</taxon>
        <taxon>Pezizomycotina</taxon>
        <taxon>Sordariomycetes</taxon>
        <taxon>Hypocreomycetidae</taxon>
        <taxon>Hypocreales</taxon>
        <taxon>Clavicipitaceae</taxon>
        <taxon>Pochonia</taxon>
    </lineage>
</organism>
<dbReference type="GeneID" id="28846012"/>
<protein>
    <submittedName>
        <fullName evidence="2">Uncharacterized protein</fullName>
    </submittedName>
</protein>
<evidence type="ECO:0000313" key="2">
    <source>
        <dbReference type="EMBL" id="OAQ69771.1"/>
    </source>
</evidence>
<evidence type="ECO:0000313" key="3">
    <source>
        <dbReference type="Proteomes" id="UP000078397"/>
    </source>
</evidence>
<sequence>MNCNFSFQYSDGHFNNHEDFIRYPHMMHQDAVDSQYPPFDSGGEASGPYYLDRPQPAPRPDSRLSTCFGQYAQHEYQGDHDFNSRSHKTLNRIPFGHGRCTRRGVAGEMRDRRNSHADVRMSIFEEESTFDTDMKSHADETEMHRSPPPEDGLALIPPQHREGCDNKWRLNMAGMAGQLLTKQVPPNFAIQYMQNLLREQAEARRGSTNNTADPHVTETRFNSINPVRSSGHIRIEISGAVPEMSLSPESPTFIGVSDYEQGSSQTPRMESFSMNDGPGCQPFIPSPLRKAIETFEERQRRPYHAQGPSAGAPVPHRTTSIEIKPSVTYIEDHRNVSRSARGTADEDVFMSGALPCDDAGRCNHGSRKKNHSRVRFASTEPMPGDEPSQQPRQKARRSVKISTPAAACNHGYRTRQSLGRHGN</sequence>
<name>A0A179FXD5_METCM</name>
<keyword evidence="3" id="KW-1185">Reference proteome</keyword>
<feature type="compositionally biased region" description="Polar residues" evidence="1">
    <location>
        <begin position="260"/>
        <end position="274"/>
    </location>
</feature>
<gene>
    <name evidence="2" type="ORF">VFPPC_02355</name>
</gene>
<accession>A0A179FXD5</accession>
<reference evidence="2 3" key="1">
    <citation type="journal article" date="2016" name="PLoS Pathog.">
        <title>Biosynthesis of antibiotic leucinostatins in bio-control fungus Purpureocillium lilacinum and their inhibition on phytophthora revealed by genome mining.</title>
        <authorList>
            <person name="Wang G."/>
            <person name="Liu Z."/>
            <person name="Lin R."/>
            <person name="Li E."/>
            <person name="Mao Z."/>
            <person name="Ling J."/>
            <person name="Yang Y."/>
            <person name="Yin W.B."/>
            <person name="Xie B."/>
        </authorList>
    </citation>
    <scope>NUCLEOTIDE SEQUENCE [LARGE SCALE GENOMIC DNA]</scope>
    <source>
        <strain evidence="2">170</strain>
    </source>
</reference>
<dbReference type="EMBL" id="LSBJ02000002">
    <property type="protein sequence ID" value="OAQ69771.1"/>
    <property type="molecule type" value="Genomic_DNA"/>
</dbReference>
<feature type="region of interest" description="Disordered" evidence="1">
    <location>
        <begin position="32"/>
        <end position="62"/>
    </location>
</feature>
<dbReference type="AlphaFoldDB" id="A0A179FXD5"/>
<evidence type="ECO:0000256" key="1">
    <source>
        <dbReference type="SAM" id="MobiDB-lite"/>
    </source>
</evidence>
<comment type="caution">
    <text evidence="2">The sequence shown here is derived from an EMBL/GenBank/DDBJ whole genome shotgun (WGS) entry which is preliminary data.</text>
</comment>
<dbReference type="RefSeq" id="XP_018146308.1">
    <property type="nucleotide sequence ID" value="XM_018282018.1"/>
</dbReference>
<proteinExistence type="predicted"/>
<feature type="region of interest" description="Disordered" evidence="1">
    <location>
        <begin position="356"/>
        <end position="423"/>
    </location>
</feature>
<feature type="region of interest" description="Disordered" evidence="1">
    <location>
        <begin position="260"/>
        <end position="281"/>
    </location>
</feature>
<feature type="region of interest" description="Disordered" evidence="1">
    <location>
        <begin position="298"/>
        <end position="321"/>
    </location>
</feature>
<dbReference type="KEGG" id="pchm:VFPPC_02355"/>